<dbReference type="PANTHER" id="PTHR33238">
    <property type="entry name" value="IRON (METAL) DEPENDENT REPRESSOR, DTXR FAMILY"/>
    <property type="match status" value="1"/>
</dbReference>
<keyword evidence="7" id="KW-0238">DNA-binding</keyword>
<dbReference type="AlphaFoldDB" id="A0A1X4XW07"/>
<evidence type="ECO:0000256" key="7">
    <source>
        <dbReference type="ARBA" id="ARBA00023125"/>
    </source>
</evidence>
<comment type="similarity">
    <text evidence="2">Belongs to the DtxR/MntR family.</text>
</comment>
<dbReference type="STRING" id="1562698.DESAMIL20_1273"/>
<feature type="domain" description="HTH dtxR-type" evidence="10">
    <location>
        <begin position="4"/>
        <end position="65"/>
    </location>
</feature>
<dbReference type="GO" id="GO:0005737">
    <property type="term" value="C:cytoplasm"/>
    <property type="evidence" value="ECO:0007669"/>
    <property type="project" value="UniProtKB-SubCell"/>
</dbReference>
<dbReference type="InterPro" id="IPR008988">
    <property type="entry name" value="Transcriptional_repressor_C"/>
</dbReference>
<dbReference type="InterPro" id="IPR022687">
    <property type="entry name" value="HTH_DTXR"/>
</dbReference>
<evidence type="ECO:0000256" key="2">
    <source>
        <dbReference type="ARBA" id="ARBA00007871"/>
    </source>
</evidence>
<evidence type="ECO:0000256" key="8">
    <source>
        <dbReference type="ARBA" id="ARBA00023163"/>
    </source>
</evidence>
<dbReference type="RefSeq" id="WP_086033955.1">
    <property type="nucleotide sequence ID" value="NZ_MDSU01000018.1"/>
</dbReference>
<evidence type="ECO:0000256" key="9">
    <source>
        <dbReference type="ARBA" id="ARBA00025185"/>
    </source>
</evidence>
<dbReference type="GO" id="GO:0046914">
    <property type="term" value="F:transition metal ion binding"/>
    <property type="evidence" value="ECO:0007669"/>
    <property type="project" value="InterPro"/>
</dbReference>
<comment type="function">
    <text evidence="9">In the presence of manganese, represses expression of mntH and mntS. Up-regulates expression of mntP.</text>
</comment>
<dbReference type="Proteomes" id="UP000194141">
    <property type="component" value="Unassembled WGS sequence"/>
</dbReference>
<dbReference type="InterPro" id="IPR036390">
    <property type="entry name" value="WH_DNA-bd_sf"/>
</dbReference>
<dbReference type="SUPFAM" id="SSF46785">
    <property type="entry name" value="Winged helix' DNA-binding domain"/>
    <property type="match status" value="1"/>
</dbReference>
<keyword evidence="5" id="KW-0408">Iron</keyword>
<comment type="caution">
    <text evidence="11">The sequence shown here is derived from an EMBL/GenBank/DDBJ whole genome shotgun (WGS) entry which is preliminary data.</text>
</comment>
<gene>
    <name evidence="11" type="ORF">DESAMIL20_1273</name>
</gene>
<evidence type="ECO:0000313" key="11">
    <source>
        <dbReference type="EMBL" id="OSS41720.1"/>
    </source>
</evidence>
<protein>
    <recommendedName>
        <fullName evidence="4">Transcriptional regulator MntR</fullName>
    </recommendedName>
</protein>
<dbReference type="GO" id="GO:0046983">
    <property type="term" value="F:protein dimerization activity"/>
    <property type="evidence" value="ECO:0007669"/>
    <property type="project" value="InterPro"/>
</dbReference>
<dbReference type="Pfam" id="PF02742">
    <property type="entry name" value="Fe_dep_repr_C"/>
    <property type="match status" value="1"/>
</dbReference>
<dbReference type="InterPro" id="IPR022689">
    <property type="entry name" value="Iron_dep_repressor"/>
</dbReference>
<keyword evidence="6" id="KW-0805">Transcription regulation</keyword>
<reference evidence="11 12" key="1">
    <citation type="journal article" date="2017" name="Front. Microbiol.">
        <title>Genome Sequence of Desulfurella amilsii Strain TR1 and Comparative Genomics of Desulfurellaceae Family.</title>
        <authorList>
            <person name="Florentino A.P."/>
            <person name="Stams A.J."/>
            <person name="Sanchez-Andrea I."/>
        </authorList>
    </citation>
    <scope>NUCLEOTIDE SEQUENCE [LARGE SCALE GENOMIC DNA]</scope>
    <source>
        <strain evidence="11 12">TR1</strain>
    </source>
</reference>
<dbReference type="Pfam" id="PF04023">
    <property type="entry name" value="FeoA"/>
    <property type="match status" value="1"/>
</dbReference>
<organism evidence="11 12">
    <name type="scientific">Desulfurella amilsii</name>
    <dbReference type="NCBI Taxonomy" id="1562698"/>
    <lineage>
        <taxon>Bacteria</taxon>
        <taxon>Pseudomonadati</taxon>
        <taxon>Campylobacterota</taxon>
        <taxon>Desulfurellia</taxon>
        <taxon>Desulfurellales</taxon>
        <taxon>Desulfurellaceae</taxon>
        <taxon>Desulfurella</taxon>
    </lineage>
</organism>
<proteinExistence type="inferred from homology"/>
<dbReference type="GO" id="GO:0003677">
    <property type="term" value="F:DNA binding"/>
    <property type="evidence" value="ECO:0007669"/>
    <property type="project" value="UniProtKB-KW"/>
</dbReference>
<dbReference type="EMBL" id="MDSU01000018">
    <property type="protein sequence ID" value="OSS41720.1"/>
    <property type="molecule type" value="Genomic_DNA"/>
</dbReference>
<evidence type="ECO:0000259" key="10">
    <source>
        <dbReference type="PROSITE" id="PS50944"/>
    </source>
</evidence>
<dbReference type="InterPro" id="IPR036388">
    <property type="entry name" value="WH-like_DNA-bd_sf"/>
</dbReference>
<dbReference type="InterPro" id="IPR038157">
    <property type="entry name" value="FeoA_core_dom"/>
</dbReference>
<sequence>MTYLSETQEDYLLDILEQTTMHTVARIKDIARSRSVSLPTVVSAIKTLAEKNIINHQKYGYITLTDYGIELAKNLLERKKNILKFLTFTLGIQEDTAIVDAHKLEHDLSKETYNSLIKLTSFFAANLHIKEQFEKFSKKEAYMRLSEINVGETAKIVKIENSSIKGKLLSMGTTPGTIIKVERVAPLGDPIEVTLLGYHLTLRKDEAEKIIVER</sequence>
<dbReference type="InterPro" id="IPR001367">
    <property type="entry name" value="Fe_dep_repressor"/>
</dbReference>
<evidence type="ECO:0000256" key="6">
    <source>
        <dbReference type="ARBA" id="ARBA00023015"/>
    </source>
</evidence>
<dbReference type="Gene3D" id="1.10.10.10">
    <property type="entry name" value="Winged helix-like DNA-binding domain superfamily/Winged helix DNA-binding domain"/>
    <property type="match status" value="1"/>
</dbReference>
<dbReference type="SUPFAM" id="SSF47979">
    <property type="entry name" value="Iron-dependent repressor protein, dimerization domain"/>
    <property type="match status" value="1"/>
</dbReference>
<dbReference type="InterPro" id="IPR036421">
    <property type="entry name" value="Fe_dep_repressor_sf"/>
</dbReference>
<dbReference type="SUPFAM" id="SSF50037">
    <property type="entry name" value="C-terminal domain of transcriptional repressors"/>
    <property type="match status" value="1"/>
</dbReference>
<accession>A0A1X4XW07</accession>
<dbReference type="PROSITE" id="PS50944">
    <property type="entry name" value="HTH_DTXR"/>
    <property type="match status" value="1"/>
</dbReference>
<dbReference type="PANTHER" id="PTHR33238:SF7">
    <property type="entry name" value="IRON-DEPENDENT TRANSCRIPTIONAL REGULATOR"/>
    <property type="match status" value="1"/>
</dbReference>
<keyword evidence="8" id="KW-0804">Transcription</keyword>
<evidence type="ECO:0000256" key="1">
    <source>
        <dbReference type="ARBA" id="ARBA00004496"/>
    </source>
</evidence>
<evidence type="ECO:0000256" key="3">
    <source>
        <dbReference type="ARBA" id="ARBA00011738"/>
    </source>
</evidence>
<dbReference type="SMART" id="SM00899">
    <property type="entry name" value="FeoA"/>
    <property type="match status" value="1"/>
</dbReference>
<evidence type="ECO:0000256" key="5">
    <source>
        <dbReference type="ARBA" id="ARBA00023004"/>
    </source>
</evidence>
<comment type="subcellular location">
    <subcellularLocation>
        <location evidence="1">Cytoplasm</location>
    </subcellularLocation>
</comment>
<comment type="subunit">
    <text evidence="3">Homodimer.</text>
</comment>
<dbReference type="Gene3D" id="1.10.60.10">
    <property type="entry name" value="Iron dependent repressor, metal binding and dimerisation domain"/>
    <property type="match status" value="1"/>
</dbReference>
<dbReference type="Gene3D" id="2.30.30.90">
    <property type="match status" value="1"/>
</dbReference>
<dbReference type="OrthoDB" id="9791355at2"/>
<evidence type="ECO:0000313" key="12">
    <source>
        <dbReference type="Proteomes" id="UP000194141"/>
    </source>
</evidence>
<dbReference type="GO" id="GO:0003700">
    <property type="term" value="F:DNA-binding transcription factor activity"/>
    <property type="evidence" value="ECO:0007669"/>
    <property type="project" value="InterPro"/>
</dbReference>
<name>A0A1X4XW07_9BACT</name>
<dbReference type="InterPro" id="IPR007167">
    <property type="entry name" value="Fe-transptr_FeoA-like"/>
</dbReference>
<evidence type="ECO:0000256" key="4">
    <source>
        <dbReference type="ARBA" id="ARBA00022386"/>
    </source>
</evidence>
<dbReference type="SMART" id="SM00529">
    <property type="entry name" value="HTH_DTXR"/>
    <property type="match status" value="1"/>
</dbReference>
<dbReference type="InterPro" id="IPR050536">
    <property type="entry name" value="DtxR_MntR_Metal-Reg"/>
</dbReference>
<keyword evidence="12" id="KW-1185">Reference proteome</keyword>